<gene>
    <name evidence="1" type="ORF">BHS09_03495</name>
</gene>
<name>A0AAE6FVS7_MYXXA</name>
<dbReference type="AlphaFoldDB" id="A0AAE6FVS7"/>
<dbReference type="RefSeq" id="WP_140797167.1">
    <property type="nucleotide sequence ID" value="NZ_CP017173.1"/>
</dbReference>
<proteinExistence type="predicted"/>
<organism evidence="1 2">
    <name type="scientific">Myxococcus xanthus</name>
    <dbReference type="NCBI Taxonomy" id="34"/>
    <lineage>
        <taxon>Bacteria</taxon>
        <taxon>Pseudomonadati</taxon>
        <taxon>Myxococcota</taxon>
        <taxon>Myxococcia</taxon>
        <taxon>Myxococcales</taxon>
        <taxon>Cystobacterineae</taxon>
        <taxon>Myxococcaceae</taxon>
        <taxon>Myxococcus</taxon>
    </lineage>
</organism>
<evidence type="ECO:0000313" key="1">
    <source>
        <dbReference type="EMBL" id="QDE66138.1"/>
    </source>
</evidence>
<sequence>MGEASATSTHPEPGIPARFFGDPDFDFEARLHEDEQFWPGQSQVLYRALSGEKALARFTR</sequence>
<dbReference type="Proteomes" id="UP000320179">
    <property type="component" value="Chromosome"/>
</dbReference>
<evidence type="ECO:0000313" key="2">
    <source>
        <dbReference type="Proteomes" id="UP000320179"/>
    </source>
</evidence>
<protein>
    <submittedName>
        <fullName evidence="1">Uncharacterized protein</fullName>
    </submittedName>
</protein>
<accession>A0AAE6FVS7</accession>
<dbReference type="EMBL" id="CP017174">
    <property type="protein sequence ID" value="QDE66138.1"/>
    <property type="molecule type" value="Genomic_DNA"/>
</dbReference>
<reference evidence="1 2" key="1">
    <citation type="journal article" date="2019" name="Science">
        <title>Social genes are selection hotspots in kin groups of a soil microbe.</title>
        <authorList>
            <person name="Wielgoss S."/>
            <person name="Wolfensberger R."/>
            <person name="Sun L."/>
            <person name="Fiegna F."/>
            <person name="Velicer G.J."/>
        </authorList>
    </citation>
    <scope>NUCLEOTIDE SEQUENCE [LARGE SCALE GENOMIC DNA]</scope>
    <source>
        <strain evidence="1 2">MC3.5.9c15</strain>
    </source>
</reference>